<dbReference type="AlphaFoldDB" id="C7Q547"/>
<keyword evidence="2" id="KW-1185">Reference proteome</keyword>
<dbReference type="EMBL" id="CP001700">
    <property type="protein sequence ID" value="ACU75816.1"/>
    <property type="molecule type" value="Genomic_DNA"/>
</dbReference>
<evidence type="ECO:0000313" key="2">
    <source>
        <dbReference type="Proteomes" id="UP000000851"/>
    </source>
</evidence>
<protein>
    <submittedName>
        <fullName evidence="1">Uncharacterized protein</fullName>
    </submittedName>
</protein>
<dbReference type="Proteomes" id="UP000000851">
    <property type="component" value="Chromosome"/>
</dbReference>
<accession>C7Q547</accession>
<evidence type="ECO:0000313" key="1">
    <source>
        <dbReference type="EMBL" id="ACU75816.1"/>
    </source>
</evidence>
<dbReference type="InParanoid" id="C7Q547"/>
<organism evidence="1 2">
    <name type="scientific">Catenulispora acidiphila (strain DSM 44928 / JCM 14897 / NBRC 102108 / NRRL B-24433 / ID139908)</name>
    <dbReference type="NCBI Taxonomy" id="479433"/>
    <lineage>
        <taxon>Bacteria</taxon>
        <taxon>Bacillati</taxon>
        <taxon>Actinomycetota</taxon>
        <taxon>Actinomycetes</taxon>
        <taxon>Catenulisporales</taxon>
        <taxon>Catenulisporaceae</taxon>
        <taxon>Catenulispora</taxon>
    </lineage>
</organism>
<sequence length="133" mass="15065">MHQEVPVTSLNSAVIELLGRPNMLGEDRALAARMIVADGEINHILARTKGILARPIWAGCAHESDRCNDLFVAEWERFKSRVADDTEFRRHPSPSERDVFKEAVAGTEYALARLRQEFAQLGKTSWVYDDEEP</sequence>
<proteinExistence type="predicted"/>
<name>C7Q547_CATAD</name>
<gene>
    <name evidence="1" type="ordered locus">Caci_6986</name>
</gene>
<reference evidence="1 2" key="1">
    <citation type="journal article" date="2009" name="Stand. Genomic Sci.">
        <title>Complete genome sequence of Catenulispora acidiphila type strain (ID 139908).</title>
        <authorList>
            <person name="Copeland A."/>
            <person name="Lapidus A."/>
            <person name="Glavina Del Rio T."/>
            <person name="Nolan M."/>
            <person name="Lucas S."/>
            <person name="Chen F."/>
            <person name="Tice H."/>
            <person name="Cheng J.F."/>
            <person name="Bruce D."/>
            <person name="Goodwin L."/>
            <person name="Pitluck S."/>
            <person name="Mikhailova N."/>
            <person name="Pati A."/>
            <person name="Ivanova N."/>
            <person name="Mavromatis K."/>
            <person name="Chen A."/>
            <person name="Palaniappan K."/>
            <person name="Chain P."/>
            <person name="Land M."/>
            <person name="Hauser L."/>
            <person name="Chang Y.J."/>
            <person name="Jeffries C.D."/>
            <person name="Chertkov O."/>
            <person name="Brettin T."/>
            <person name="Detter J.C."/>
            <person name="Han C."/>
            <person name="Ali Z."/>
            <person name="Tindall B.J."/>
            <person name="Goker M."/>
            <person name="Bristow J."/>
            <person name="Eisen J.A."/>
            <person name="Markowitz V."/>
            <person name="Hugenholtz P."/>
            <person name="Kyrpides N.C."/>
            <person name="Klenk H.P."/>
        </authorList>
    </citation>
    <scope>NUCLEOTIDE SEQUENCE [LARGE SCALE GENOMIC DNA]</scope>
    <source>
        <strain evidence="2">DSM 44928 / JCM 14897 / NBRC 102108 / NRRL B-24433 / ID139908</strain>
    </source>
</reference>
<dbReference type="HOGENOM" id="CLU_1902907_0_0_11"/>
<dbReference type="KEGG" id="cai:Caci_6986"/>